<dbReference type="AlphaFoldDB" id="A0A232FN12"/>
<organism evidence="1 2">
    <name type="scientific">Trichomalopsis sarcophagae</name>
    <dbReference type="NCBI Taxonomy" id="543379"/>
    <lineage>
        <taxon>Eukaryota</taxon>
        <taxon>Metazoa</taxon>
        <taxon>Ecdysozoa</taxon>
        <taxon>Arthropoda</taxon>
        <taxon>Hexapoda</taxon>
        <taxon>Insecta</taxon>
        <taxon>Pterygota</taxon>
        <taxon>Neoptera</taxon>
        <taxon>Endopterygota</taxon>
        <taxon>Hymenoptera</taxon>
        <taxon>Apocrita</taxon>
        <taxon>Proctotrupomorpha</taxon>
        <taxon>Chalcidoidea</taxon>
        <taxon>Pteromalidae</taxon>
        <taxon>Pteromalinae</taxon>
        <taxon>Trichomalopsis</taxon>
    </lineage>
</organism>
<reference evidence="1 2" key="1">
    <citation type="journal article" date="2017" name="Curr. Biol.">
        <title>The Evolution of Venom by Co-option of Single-Copy Genes.</title>
        <authorList>
            <person name="Martinson E.O."/>
            <person name="Mrinalini"/>
            <person name="Kelkar Y.D."/>
            <person name="Chang C.H."/>
            <person name="Werren J.H."/>
        </authorList>
    </citation>
    <scope>NUCLEOTIDE SEQUENCE [LARGE SCALE GENOMIC DNA]</scope>
    <source>
        <strain evidence="1 2">Alberta</strain>
        <tissue evidence="1">Whole body</tissue>
    </source>
</reference>
<dbReference type="Proteomes" id="UP000215335">
    <property type="component" value="Unassembled WGS sequence"/>
</dbReference>
<comment type="caution">
    <text evidence="1">The sequence shown here is derived from an EMBL/GenBank/DDBJ whole genome shotgun (WGS) entry which is preliminary data.</text>
</comment>
<evidence type="ECO:0000313" key="2">
    <source>
        <dbReference type="Proteomes" id="UP000215335"/>
    </source>
</evidence>
<accession>A0A232FN12</accession>
<gene>
    <name evidence="1" type="ORF">TSAR_003113</name>
</gene>
<keyword evidence="2" id="KW-1185">Reference proteome</keyword>
<evidence type="ECO:0000313" key="1">
    <source>
        <dbReference type="EMBL" id="OXU31757.1"/>
    </source>
</evidence>
<name>A0A232FN12_9HYME</name>
<sequence length="97" mass="11367">MARYAVFQIALFVLAFVCLIQAKDRIGTFRHDMVEDFVDRLMDTIKKEHITCESYEKFCETSNEQFQNSQDPKEKDVNSMAIEFCKAILKPYVCNEV</sequence>
<dbReference type="EMBL" id="NNAY01000032">
    <property type="protein sequence ID" value="OXU31757.1"/>
    <property type="molecule type" value="Genomic_DNA"/>
</dbReference>
<proteinExistence type="predicted"/>
<protein>
    <submittedName>
        <fullName evidence="1">Uncharacterized protein</fullName>
    </submittedName>
</protein>